<dbReference type="NCBIfam" id="NF041567">
    <property type="entry name" value="mtaseRsmF_Thermus"/>
    <property type="match status" value="1"/>
</dbReference>
<dbReference type="PANTHER" id="PTHR22807">
    <property type="entry name" value="NOP2 YEAST -RELATED NOL1/NOP2/FMU SUN DOMAIN-CONTAINING"/>
    <property type="match status" value="1"/>
</dbReference>
<dbReference type="PROSITE" id="PS51686">
    <property type="entry name" value="SAM_MT_RSMB_NOP"/>
    <property type="match status" value="1"/>
</dbReference>
<dbReference type="EMBL" id="DSKL01000311">
    <property type="protein sequence ID" value="HEH82900.1"/>
    <property type="molecule type" value="Genomic_DNA"/>
</dbReference>
<dbReference type="Gene3D" id="2.30.130.60">
    <property type="match status" value="1"/>
</dbReference>
<feature type="binding site" evidence="6">
    <location>
        <position position="133"/>
    </location>
    <ligand>
        <name>S-adenosyl-L-methionine</name>
        <dbReference type="ChEBI" id="CHEBI:59789"/>
    </ligand>
</feature>
<evidence type="ECO:0000256" key="5">
    <source>
        <dbReference type="ARBA" id="ARBA00022884"/>
    </source>
</evidence>
<evidence type="ECO:0000256" key="2">
    <source>
        <dbReference type="ARBA" id="ARBA00022603"/>
    </source>
</evidence>
<keyword evidence="5 6" id="KW-0694">RNA-binding</keyword>
<dbReference type="InterPro" id="IPR031340">
    <property type="entry name" value="RsmF_methylt_CI"/>
</dbReference>
<dbReference type="InterPro" id="IPR023267">
    <property type="entry name" value="RCMT"/>
</dbReference>
<protein>
    <submittedName>
        <fullName evidence="8">rRNA methyltransferase</fullName>
    </submittedName>
</protein>
<dbReference type="PRINTS" id="PR02008">
    <property type="entry name" value="RCMTFAMILY"/>
</dbReference>
<evidence type="ECO:0000256" key="4">
    <source>
        <dbReference type="ARBA" id="ARBA00022691"/>
    </source>
</evidence>
<dbReference type="GO" id="GO:0003723">
    <property type="term" value="F:RNA binding"/>
    <property type="evidence" value="ECO:0007669"/>
    <property type="project" value="UniProtKB-UniRule"/>
</dbReference>
<feature type="binding site" evidence="6">
    <location>
        <position position="177"/>
    </location>
    <ligand>
        <name>S-adenosyl-L-methionine</name>
        <dbReference type="ChEBI" id="CHEBI:59789"/>
    </ligand>
</feature>
<keyword evidence="2 6" id="KW-0489">Methyltransferase</keyword>
<dbReference type="Pfam" id="PF01189">
    <property type="entry name" value="Methyltr_RsmB-F"/>
    <property type="match status" value="1"/>
</dbReference>
<evidence type="ECO:0000256" key="6">
    <source>
        <dbReference type="PROSITE-ProRule" id="PRU01023"/>
    </source>
</evidence>
<dbReference type="CDD" id="cd21147">
    <property type="entry name" value="RsmF_methylt_CTD1"/>
    <property type="match status" value="1"/>
</dbReference>
<dbReference type="Pfam" id="PF17125">
    <property type="entry name" value="Methyltr_RsmF_N"/>
    <property type="match status" value="1"/>
</dbReference>
<accession>A0A7C2C113</accession>
<feature type="binding site" evidence="6">
    <location>
        <begin position="109"/>
        <end position="115"/>
    </location>
    <ligand>
        <name>S-adenosyl-L-methionine</name>
        <dbReference type="ChEBI" id="CHEBI:59789"/>
    </ligand>
</feature>
<dbReference type="Gene3D" id="3.40.50.150">
    <property type="entry name" value="Vaccinia Virus protein VP39"/>
    <property type="match status" value="1"/>
</dbReference>
<proteinExistence type="inferred from homology"/>
<comment type="caution">
    <text evidence="6">Lacks conserved residue(s) required for the propagation of feature annotation.</text>
</comment>
<dbReference type="InterPro" id="IPR048151">
    <property type="entry name" value="RsmF"/>
</dbReference>
<keyword evidence="4 6" id="KW-0949">S-adenosyl-L-methionine</keyword>
<keyword evidence="1" id="KW-0963">Cytoplasm</keyword>
<reference evidence="8" key="1">
    <citation type="journal article" date="2020" name="mSystems">
        <title>Genome- and Community-Level Interaction Insights into Carbon Utilization and Element Cycling Functions of Hydrothermarchaeota in Hydrothermal Sediment.</title>
        <authorList>
            <person name="Zhou Z."/>
            <person name="Liu Y."/>
            <person name="Xu W."/>
            <person name="Pan J."/>
            <person name="Luo Z.H."/>
            <person name="Li M."/>
        </authorList>
    </citation>
    <scope>NUCLEOTIDE SEQUENCE [LARGE SCALE GENOMIC DNA]</scope>
    <source>
        <strain evidence="8">SpSt-246</strain>
    </source>
</reference>
<dbReference type="CDD" id="cd02440">
    <property type="entry name" value="AdoMet_MTases"/>
    <property type="match status" value="1"/>
</dbReference>
<dbReference type="InterPro" id="IPR029063">
    <property type="entry name" value="SAM-dependent_MTases_sf"/>
</dbReference>
<organism evidence="8">
    <name type="scientific">Thermus islandicus</name>
    <dbReference type="NCBI Taxonomy" id="540988"/>
    <lineage>
        <taxon>Bacteria</taxon>
        <taxon>Thermotogati</taxon>
        <taxon>Deinococcota</taxon>
        <taxon>Deinococci</taxon>
        <taxon>Thermales</taxon>
        <taxon>Thermaceae</taxon>
        <taxon>Thermus</taxon>
    </lineage>
</organism>
<dbReference type="SUPFAM" id="SSF53335">
    <property type="entry name" value="S-adenosyl-L-methionine-dependent methyltransferases"/>
    <property type="match status" value="1"/>
</dbReference>
<comment type="caution">
    <text evidence="8">The sequence shown here is derived from an EMBL/GenBank/DDBJ whole genome shotgun (WGS) entry which is preliminary data.</text>
</comment>
<evidence type="ECO:0000256" key="3">
    <source>
        <dbReference type="ARBA" id="ARBA00022679"/>
    </source>
</evidence>
<comment type="similarity">
    <text evidence="6">Belongs to the class I-like SAM-binding methyltransferase superfamily. RsmB/NOP family.</text>
</comment>
<dbReference type="InterPro" id="IPR049560">
    <property type="entry name" value="MeTrfase_RsmB-F_NOP2_cat"/>
</dbReference>
<name>A0A7C2C113_9DEIN</name>
<dbReference type="InterPro" id="IPR001678">
    <property type="entry name" value="MeTrfase_RsmB-F_NOP2_dom"/>
</dbReference>
<evidence type="ECO:0000259" key="7">
    <source>
        <dbReference type="PROSITE" id="PS51686"/>
    </source>
</evidence>
<feature type="domain" description="SAM-dependent MTase RsmB/NOP-type" evidence="7">
    <location>
        <begin position="17"/>
        <end position="300"/>
    </location>
</feature>
<dbReference type="GO" id="GO:0008173">
    <property type="term" value="F:RNA methyltransferase activity"/>
    <property type="evidence" value="ECO:0007669"/>
    <property type="project" value="InterPro"/>
</dbReference>
<dbReference type="AlphaFoldDB" id="A0A7C2C113"/>
<dbReference type="Gene3D" id="3.30.70.1170">
    <property type="entry name" value="Sun protein, domain 3"/>
    <property type="match status" value="1"/>
</dbReference>
<dbReference type="InterPro" id="IPR031341">
    <property type="entry name" value="Methyltr_RsmF_N"/>
</dbReference>
<evidence type="ECO:0000313" key="8">
    <source>
        <dbReference type="EMBL" id="HEH82900.1"/>
    </source>
</evidence>
<evidence type="ECO:0000256" key="1">
    <source>
        <dbReference type="ARBA" id="ARBA00022490"/>
    </source>
</evidence>
<dbReference type="PANTHER" id="PTHR22807:SF30">
    <property type="entry name" value="28S RRNA (CYTOSINE(4447)-C(5))-METHYLTRANSFERASE-RELATED"/>
    <property type="match status" value="1"/>
</dbReference>
<dbReference type="Pfam" id="PF17126">
    <property type="entry name" value="RsmF_methylt_CI"/>
    <property type="match status" value="1"/>
</dbReference>
<keyword evidence="3 6" id="KW-0808">Transferase</keyword>
<gene>
    <name evidence="8" type="ORF">ENP73_08015</name>
</gene>
<sequence>MLPKAFLTRMAGLLGEEFPAFLKALTEGRRAYGLRVNTLKLAPEAFRRIAPWRLRPIPWCGEGFYYEEEARPGPHPFFYAGLYYIQEPSAQAVGALLDPSPGERVLDLAAAPGGKTTHLAARMGGRGLLLANEVDGKRLKGLLENVERWGAGLAVTQSPPRALAEAFGAYFHRVLLDAPCSGEGMFRKDKEAVRHWGPSAPRRMAEVQGGLLAQAARLVGPGGVLVYSTCTFAPEENEGVVARFLGEHPEFRLEDARYHPLFAPGVPEWGEGNEELRKTARLWPHRLEGEGHFLARFRKEGGTWGTPPKERPSPLSQEARRVLEAFLEGAGLPLEGPILERAGHLYLLPEELPALSGLKAPAPGLYLGKVQKGRFLPAKALALAFGATLPWPEGLPRLALLPEDPRALAFATGEGVAWEGEDLPLALVVLRTAVGEFPLDFGKAKRGVLRPLGMGL</sequence>
<feature type="active site" description="Nucleophile" evidence="6">
    <location>
        <position position="230"/>
    </location>
</feature>
<dbReference type="GO" id="GO:0001510">
    <property type="term" value="P:RNA methylation"/>
    <property type="evidence" value="ECO:0007669"/>
    <property type="project" value="InterPro"/>
</dbReference>